<dbReference type="AlphaFoldDB" id="A0A4Y8IQF3"/>
<reference evidence="2 3" key="1">
    <citation type="submission" date="2019-03" db="EMBL/GenBank/DDBJ databases">
        <authorList>
            <person name="He R.-H."/>
        </authorList>
    </citation>
    <scope>NUCLEOTIDE SEQUENCE [LARGE SCALE GENOMIC DNA]</scope>
    <source>
        <strain evidence="3">SH 714</strain>
    </source>
</reference>
<comment type="caution">
    <text evidence="2">The sequence shown here is derived from an EMBL/GenBank/DDBJ whole genome shotgun (WGS) entry which is preliminary data.</text>
</comment>
<keyword evidence="3" id="KW-1185">Reference proteome</keyword>
<sequence length="76" mass="8578">MILASIIIFIVILSISIEWPLLKNKEISQTFSYFSLLALGITLTTLYGLDVKLPNPLDAITYLFRPISTGIFNLFK</sequence>
<accession>A0A4Y8IQF3</accession>
<keyword evidence="1" id="KW-0812">Transmembrane</keyword>
<organism evidence="2 3">
    <name type="scientific">Filobacillus milosensis</name>
    <dbReference type="NCBI Taxonomy" id="94137"/>
    <lineage>
        <taxon>Bacteria</taxon>
        <taxon>Bacillati</taxon>
        <taxon>Bacillota</taxon>
        <taxon>Bacilli</taxon>
        <taxon>Bacillales</taxon>
        <taxon>Bacillaceae</taxon>
        <taxon>Filobacillus</taxon>
    </lineage>
</organism>
<evidence type="ECO:0000256" key="1">
    <source>
        <dbReference type="SAM" id="Phobius"/>
    </source>
</evidence>
<dbReference type="EMBL" id="SOPW01000006">
    <property type="protein sequence ID" value="TFB22156.1"/>
    <property type="molecule type" value="Genomic_DNA"/>
</dbReference>
<proteinExistence type="predicted"/>
<evidence type="ECO:0000313" key="2">
    <source>
        <dbReference type="EMBL" id="TFB22156.1"/>
    </source>
</evidence>
<dbReference type="OrthoDB" id="2440830at2"/>
<evidence type="ECO:0000313" key="3">
    <source>
        <dbReference type="Proteomes" id="UP000297975"/>
    </source>
</evidence>
<gene>
    <name evidence="2" type="ORF">E3U55_07590</name>
</gene>
<name>A0A4Y8IQF3_9BACI</name>
<protein>
    <submittedName>
        <fullName evidence="2">Uncharacterized protein</fullName>
    </submittedName>
</protein>
<keyword evidence="1" id="KW-0472">Membrane</keyword>
<feature type="transmembrane region" description="Helical" evidence="1">
    <location>
        <begin position="31"/>
        <end position="49"/>
    </location>
</feature>
<feature type="transmembrane region" description="Helical" evidence="1">
    <location>
        <begin position="6"/>
        <end position="22"/>
    </location>
</feature>
<keyword evidence="1" id="KW-1133">Transmembrane helix</keyword>
<dbReference type="Proteomes" id="UP000297975">
    <property type="component" value="Unassembled WGS sequence"/>
</dbReference>